<organism evidence="1 2">
    <name type="scientific">Pandoraea cepalis</name>
    <dbReference type="NCBI Taxonomy" id="2508294"/>
    <lineage>
        <taxon>Bacteria</taxon>
        <taxon>Pseudomonadati</taxon>
        <taxon>Pseudomonadota</taxon>
        <taxon>Betaproteobacteria</taxon>
        <taxon>Burkholderiales</taxon>
        <taxon>Burkholderiaceae</taxon>
        <taxon>Pandoraea</taxon>
    </lineage>
</organism>
<reference evidence="1 2" key="1">
    <citation type="submission" date="2019-08" db="EMBL/GenBank/DDBJ databases">
        <authorList>
            <person name="Peeters C."/>
        </authorList>
    </citation>
    <scope>NUCLEOTIDE SEQUENCE [LARGE SCALE GENOMIC DNA]</scope>
    <source>
        <strain evidence="1 2">LMG 31107</strain>
    </source>
</reference>
<name>A0A5E4VZ76_9BURK</name>
<dbReference type="Proteomes" id="UP000396788">
    <property type="component" value="Unassembled WGS sequence"/>
</dbReference>
<protein>
    <submittedName>
        <fullName evidence="1">Uncharacterized protein</fullName>
    </submittedName>
</protein>
<evidence type="ECO:0000313" key="1">
    <source>
        <dbReference type="EMBL" id="VVE17937.1"/>
    </source>
</evidence>
<dbReference type="EMBL" id="CABPRY010000006">
    <property type="protein sequence ID" value="VVE17937.1"/>
    <property type="molecule type" value="Genomic_DNA"/>
</dbReference>
<dbReference type="RefSeq" id="WP_174966675.1">
    <property type="nucleotide sequence ID" value="NZ_CABPRY010000006.1"/>
</dbReference>
<proteinExistence type="predicted"/>
<evidence type="ECO:0000313" key="2">
    <source>
        <dbReference type="Proteomes" id="UP000396788"/>
    </source>
</evidence>
<gene>
    <name evidence="1" type="ORF">PCE31107_02994</name>
</gene>
<sequence>MNPKTNEAKRTDSVPIIPRTFFPYSVKVIATDTCYPIDFEAKGLLYETGDVVIEYPFKDQAGNAPQLEDDGAAIDIHTIVLPNGVEMDRHDWTEVADAPTFDRRLMASLCMMGDAEFDYGEGGGTLLFEQAVQAKANVCKLNGLPYAFLLGQLGIKEEGAARVFGAPQTVLSLMMQDVVDDYDIPDQVPEWKWVETNAAYVHSRNGKYGVWEFMLNLSVTFKGDPGRLGPVIAAARAEGAAYILIHQGT</sequence>
<dbReference type="AlphaFoldDB" id="A0A5E4VZ76"/>
<accession>A0A5E4VZ76</accession>